<protein>
    <recommendedName>
        <fullName evidence="6">DUF202 domain-containing protein</fullName>
    </recommendedName>
</protein>
<evidence type="ECO:0000256" key="4">
    <source>
        <dbReference type="ARBA" id="ARBA00023136"/>
    </source>
</evidence>
<dbReference type="RefSeq" id="WP_200822103.1">
    <property type="nucleotide sequence ID" value="NZ_FCOM02000095.1"/>
</dbReference>
<dbReference type="Proteomes" id="UP000055019">
    <property type="component" value="Unassembled WGS sequence"/>
</dbReference>
<evidence type="ECO:0000313" key="8">
    <source>
        <dbReference type="Proteomes" id="UP000055019"/>
    </source>
</evidence>
<evidence type="ECO:0000313" key="7">
    <source>
        <dbReference type="EMBL" id="SAL87557.1"/>
    </source>
</evidence>
<proteinExistence type="predicted"/>
<dbReference type="Pfam" id="PF02656">
    <property type="entry name" value="DUF202"/>
    <property type="match status" value="1"/>
</dbReference>
<comment type="subcellular location">
    <subcellularLocation>
        <location evidence="1">Endomembrane system</location>
        <topology evidence="1">Multi-pass membrane protein</topology>
    </subcellularLocation>
</comment>
<feature type="transmembrane region" description="Helical" evidence="5">
    <location>
        <begin position="119"/>
        <end position="137"/>
    </location>
</feature>
<evidence type="ECO:0000256" key="3">
    <source>
        <dbReference type="ARBA" id="ARBA00022989"/>
    </source>
</evidence>
<evidence type="ECO:0000256" key="2">
    <source>
        <dbReference type="ARBA" id="ARBA00022692"/>
    </source>
</evidence>
<reference evidence="7" key="1">
    <citation type="submission" date="2016-01" db="EMBL/GenBank/DDBJ databases">
        <authorList>
            <person name="Peeters C."/>
        </authorList>
    </citation>
    <scope>NUCLEOTIDE SEQUENCE [LARGE SCALE GENOMIC DNA]</scope>
    <source>
        <strain evidence="7">LMG 29317</strain>
    </source>
</reference>
<dbReference type="EMBL" id="FCOM02000095">
    <property type="protein sequence ID" value="SAL87557.1"/>
    <property type="molecule type" value="Genomic_DNA"/>
</dbReference>
<dbReference type="InterPro" id="IPR003807">
    <property type="entry name" value="DUF202"/>
</dbReference>
<dbReference type="AlphaFoldDB" id="A0A158L2D7"/>
<comment type="caution">
    <text evidence="7">The sequence shown here is derived from an EMBL/GenBank/DDBJ whole genome shotgun (WGS) entry which is preliminary data.</text>
</comment>
<name>A0A158L2D7_9BURK</name>
<feature type="transmembrane region" description="Helical" evidence="5">
    <location>
        <begin position="79"/>
        <end position="98"/>
    </location>
</feature>
<keyword evidence="4 5" id="KW-0472">Membrane</keyword>
<gene>
    <name evidence="7" type="ORF">AWB74_08164</name>
</gene>
<feature type="transmembrane region" description="Helical" evidence="5">
    <location>
        <begin position="157"/>
        <end position="177"/>
    </location>
</feature>
<feature type="domain" description="DUF202" evidence="6">
    <location>
        <begin position="68"/>
        <end position="139"/>
    </location>
</feature>
<organism evidence="7 8">
    <name type="scientific">Caballeronia arvi</name>
    <dbReference type="NCBI Taxonomy" id="1777135"/>
    <lineage>
        <taxon>Bacteria</taxon>
        <taxon>Pseudomonadati</taxon>
        <taxon>Pseudomonadota</taxon>
        <taxon>Betaproteobacteria</taxon>
        <taxon>Burkholderiales</taxon>
        <taxon>Burkholderiaceae</taxon>
        <taxon>Caballeronia</taxon>
    </lineage>
</organism>
<keyword evidence="2 5" id="KW-0812">Transmembrane</keyword>
<dbReference type="GO" id="GO:0012505">
    <property type="term" value="C:endomembrane system"/>
    <property type="evidence" value="ECO:0007669"/>
    <property type="project" value="UniProtKB-SubCell"/>
</dbReference>
<keyword evidence="3 5" id="KW-1133">Transmembrane helix</keyword>
<keyword evidence="8" id="KW-1185">Reference proteome</keyword>
<evidence type="ECO:0000256" key="1">
    <source>
        <dbReference type="ARBA" id="ARBA00004127"/>
    </source>
</evidence>
<evidence type="ECO:0000259" key="6">
    <source>
        <dbReference type="Pfam" id="PF02656"/>
    </source>
</evidence>
<accession>A0A158L2D7</accession>
<evidence type="ECO:0000256" key="5">
    <source>
        <dbReference type="SAM" id="Phobius"/>
    </source>
</evidence>
<sequence>MAVFSQSLVARTKFTLTHASRRYIRVQQHWNAVPNSSRQIPTEAGLANVEARSANQLAEERTDLATTRTLMAADRTLMAWTRTALSMISFGFTIYKLLEGFREAGVHLAHPHSPRTIGLFLTGLGTISMVLGTTEYWRLIVSLREYHPVSVCRPTFFVALIMALSGSFLFMSIIVRLL</sequence>